<accession>A0AA96LN76</accession>
<dbReference type="InterPro" id="IPR008979">
    <property type="entry name" value="Galactose-bd-like_sf"/>
</dbReference>
<comment type="subcellular location">
    <subcellularLocation>
        <location evidence="1">Cell envelope</location>
    </subcellularLocation>
</comment>
<feature type="domain" description="F5/8 type C" evidence="4">
    <location>
        <begin position="1251"/>
        <end position="1392"/>
    </location>
</feature>
<dbReference type="KEGG" id="proo:MJB10_17675"/>
<dbReference type="Proteomes" id="UP001304650">
    <property type="component" value="Chromosome"/>
</dbReference>
<dbReference type="InterPro" id="IPR014755">
    <property type="entry name" value="Cu-Rt/internalin_Ig-like"/>
</dbReference>
<dbReference type="Gene3D" id="2.70.98.70">
    <property type="match status" value="1"/>
</dbReference>
<dbReference type="SUPFAM" id="SSF49785">
    <property type="entry name" value="Galactose-binding domain-like"/>
    <property type="match status" value="1"/>
</dbReference>
<dbReference type="Pfam" id="PF16332">
    <property type="entry name" value="DUF4962"/>
    <property type="match status" value="1"/>
</dbReference>
<dbReference type="PANTHER" id="PTHR38045:SF1">
    <property type="entry name" value="HEPARINASE II_III-LIKE PROTEIN"/>
    <property type="match status" value="1"/>
</dbReference>
<feature type="signal peptide" evidence="3">
    <location>
        <begin position="1"/>
        <end position="36"/>
    </location>
</feature>
<dbReference type="PROSITE" id="PS50022">
    <property type="entry name" value="FA58C_3"/>
    <property type="match status" value="1"/>
</dbReference>
<dbReference type="NCBIfam" id="NF047446">
    <property type="entry name" value="barrel_OmpL47"/>
    <property type="match status" value="2"/>
</dbReference>
<dbReference type="InterPro" id="IPR008929">
    <property type="entry name" value="Chondroitin_lyas"/>
</dbReference>
<evidence type="ECO:0000259" key="4">
    <source>
        <dbReference type="PROSITE" id="PS50022"/>
    </source>
</evidence>
<dbReference type="InterPro" id="IPR058094">
    <property type="entry name" value="Ig-like_OmpL47-like"/>
</dbReference>
<evidence type="ECO:0000313" key="5">
    <source>
        <dbReference type="EMBL" id="WNR42939.1"/>
    </source>
</evidence>
<dbReference type="GO" id="GO:0030313">
    <property type="term" value="C:cell envelope"/>
    <property type="evidence" value="ECO:0007669"/>
    <property type="project" value="UniProtKB-SubCell"/>
</dbReference>
<dbReference type="InterPro" id="IPR000421">
    <property type="entry name" value="FA58C"/>
</dbReference>
<dbReference type="GO" id="GO:0016829">
    <property type="term" value="F:lyase activity"/>
    <property type="evidence" value="ECO:0007669"/>
    <property type="project" value="InterPro"/>
</dbReference>
<dbReference type="SUPFAM" id="SSF48230">
    <property type="entry name" value="Chondroitin AC/alginate lyase"/>
    <property type="match status" value="1"/>
</dbReference>
<dbReference type="PANTHER" id="PTHR38045">
    <property type="entry name" value="CHROMOSOME 1, WHOLE GENOME SHOTGUN SEQUENCE"/>
    <property type="match status" value="1"/>
</dbReference>
<evidence type="ECO:0000256" key="3">
    <source>
        <dbReference type="SAM" id="SignalP"/>
    </source>
</evidence>
<dbReference type="RefSeq" id="WP_314796791.1">
    <property type="nucleotide sequence ID" value="NZ_CP130319.1"/>
</dbReference>
<feature type="chain" id="PRO_5041705830" evidence="3">
    <location>
        <begin position="37"/>
        <end position="1732"/>
    </location>
</feature>
<name>A0AA96LN76_9BACL</name>
<dbReference type="Pfam" id="PF00754">
    <property type="entry name" value="F5_F8_type_C"/>
    <property type="match status" value="1"/>
</dbReference>
<gene>
    <name evidence="5" type="ORF">MJB10_17675</name>
</gene>
<dbReference type="Gene3D" id="2.60.120.260">
    <property type="entry name" value="Galactose-binding domain-like"/>
    <property type="match status" value="1"/>
</dbReference>
<evidence type="ECO:0000256" key="1">
    <source>
        <dbReference type="ARBA" id="ARBA00004196"/>
    </source>
</evidence>
<dbReference type="Gene3D" id="1.50.10.100">
    <property type="entry name" value="Chondroitin AC/alginate lyase"/>
    <property type="match status" value="1"/>
</dbReference>
<dbReference type="EMBL" id="CP130319">
    <property type="protein sequence ID" value="WNR42939.1"/>
    <property type="molecule type" value="Genomic_DNA"/>
</dbReference>
<dbReference type="InterPro" id="IPR032518">
    <property type="entry name" value="HepII_N"/>
</dbReference>
<reference evidence="5" key="1">
    <citation type="submission" date="2022-02" db="EMBL/GenBank/DDBJ databases">
        <title>Paenibacillus sp. MBLB1832 Whole Genome Shotgun Sequencing.</title>
        <authorList>
            <person name="Hwang C.Y."/>
            <person name="Cho E.-S."/>
            <person name="Seo M.-J."/>
        </authorList>
    </citation>
    <scope>NUCLEOTIDE SEQUENCE</scope>
    <source>
        <strain evidence="5">MBLB1832</strain>
    </source>
</reference>
<keyword evidence="2 3" id="KW-0732">Signal</keyword>
<evidence type="ECO:0000313" key="6">
    <source>
        <dbReference type="Proteomes" id="UP001304650"/>
    </source>
</evidence>
<dbReference type="Pfam" id="PF07940">
    <property type="entry name" value="Hepar_II_III_C"/>
    <property type="match status" value="1"/>
</dbReference>
<evidence type="ECO:0000256" key="2">
    <source>
        <dbReference type="ARBA" id="ARBA00022729"/>
    </source>
</evidence>
<proteinExistence type="predicted"/>
<sequence>MDSAYKGKVVRKWVSSTLALALTASGLFLGPAPSSAAAVTMVSDNFNAQFAGTTPDTTKWKYTSTVSSAGVGTTSATVAEESSGGNKVLEFNSTLTAGSSRSVNSTIAFPLTGSRNDALIDLRVRYNFKDWAKVTGTPVFQAYSGSKRLDSTNVAWQDLLKFYTDSAGKGFLKFEFDKTNPVTVITDVVKGQWYDIRILARAADNNGSKMTTADLYINGNHLATSTIPSSSVYGFTAYQITDTINQSQTNFSAGSLKFWVDDVSFVQNPDVVNPDNGIDLAAAVSGDVDLTQPMAIKFTRAMDAKTLTTAGNVKVNDQAVLVKSVALDANDSSKVLVTFNITPGLPADYTLSFTGIKDFYGNTMPTRTLPFHSKKQQGFFTGDFYFYKNDRTLYELETGSLLARTNVQNFTDESRPVKLVVSKYNGTTLEGTEQQIVTLAPQTVQNVELPFTISDISGDRYIEVALLDARDGVTNFRSKVKLDRYSAYWHSEDYDYYLLSTIDRSQLKTPTGKFEVTPTGDLGIYERPNSFQIVNAVRSHSNGAHPRILATADTFATIKANLATDKYVKTGHLGAIQAADGLLNTPVIPFAMSNNVVVSQRNLVDDYKIPDYIMKLGYAYQMTGDVKYAERAWKEMENVINFPHWGNKEQGQFLGTGQVLFGMAIGYDWFFDYLTADQKKRVRNAIIEKGIKPGMLLFSLNNPGGYTPGTASMWMSMESNWNQVGNGGLVTASLAILDEEPDLAGRMLENTIRSLEWGTAIYKPDGAYEEGVGYWAYGTGFMINAFSSLENAAGTIFGLDKAQGLQETPLFLVYLRGPGGSFNYHDAGEDPKSSPVDAEMHWFATHYNSQTIYSARMYTAQQQATATIKDILYYRPGKFQVDFNFPLDAYYEGHDNVVGTSTFRSSWVDADATFFGMHAGTNNMSGHQQYDTGHFILDSLGQRWAIDVGDGRNDGPNYFAPGGNYFYRKRTEGHNTILMNPDSSVGQDMYDTAKLVKYESKPKGGMMITDMTTLYDSTISSTGSGNLPNVGTSVVRGIMYDRVNNLSTVQDEIKTSAPSTLYWFMHTRASIQIAQDGRSAILTQGGRQLQAIISGGNGATFSIMDPVMFPITNPQYPLVNMPTDPNLKKLTIKFTNSTEVNVAVTFKPLPAGEQPLAQAPALKKLSEWSISDGQINKLTLDSLTLDGQLIKNFTNEGKYYDIILNPNADTAPVVAATSQFRMTISQSTGVPGQATVTLTDPETPGRTATVTINFRKFKKFEGFLDFYGVEASLIQEAANTPEKSIDGDLSTPWTAEGDQWIKYDLGSVKRVAGIAVAWGSGNVRSAKFDLETSEDGVTWKNVYSGYSSGTTLDLEMYSFPTVSAQFVRIYGHGNTLSAWNNVREVRVLEGDVQPPVTVATINPAQPDGQNGWYRTPVSIDLSAVDSVSGVAGTEYTLNGGATWTPYAGTIVIGQEGQTTVGYRSTDIAGNQEATRSVNVSVDSTAPSTTAAVTSTQGGGNGWYSHPVTVMLNAVDSGSSVAQTVYSLDGGTHWNVYTGTFQVSQDGSYTIQYRSKDKAGNEESVKTILFDLDATAPVIAVGIPTEGGRYRDSETLTLQFSVTESGGSGLATGTTTATLDGRSVQNGQSIDLTGLSLGNHTLIVSSSDEAGNVNTVTITFMVYADRNSLIELINRLSNSGAIDSKGIANSLLAKIKAGSYNDLIAELQSQSGKHINANAVALLIRGAQYVLSQ</sequence>
<dbReference type="Gene3D" id="2.60.40.1220">
    <property type="match status" value="1"/>
</dbReference>
<protein>
    <submittedName>
        <fullName evidence="5">Discoidin domain-containing protein</fullName>
    </submittedName>
</protein>
<keyword evidence="6" id="KW-1185">Reference proteome</keyword>
<dbReference type="InterPro" id="IPR012480">
    <property type="entry name" value="Hepar_II_III_C"/>
</dbReference>
<organism evidence="5 6">
    <name type="scientific">Paenibacillus roseopurpureus</name>
    <dbReference type="NCBI Taxonomy" id="2918901"/>
    <lineage>
        <taxon>Bacteria</taxon>
        <taxon>Bacillati</taxon>
        <taxon>Bacillota</taxon>
        <taxon>Bacilli</taxon>
        <taxon>Bacillales</taxon>
        <taxon>Paenibacillaceae</taxon>
        <taxon>Paenibacillus</taxon>
    </lineage>
</organism>
<dbReference type="Gene3D" id="3.30.1920.20">
    <property type="match status" value="2"/>
</dbReference>